<dbReference type="OrthoDB" id="2015280at2759"/>
<sequence length="412" mass="47279">MFIIGVMLLYFVDSLDLEYVKDNLARCLDGSRGSYYFQKGDQDGKNKFLIHFEGGDLILGSSEEEYFKNAIIKQVTQYGSSLNRALNIELNGLLSQNQGQNINFYDWNIIYINSCDGTGHQGFRQSPIIYKEQLIYFRGESIIKSIIAQYNTQLQNSEAIILSGCSIGAIAALQWSHYISQIIPNYVSLLCIADSGILIDMQSIDGSEMLKQSLKIMNYLVNTESDVPLQNCARNYPNQSWKCFYFQNLLNFITTPVFLIQSLYDIGFLQGYLNIACIKDLTLNNCSTTEKDYIDYVYNQFQVTIKNKTSLNRKIGSFAPSYFLLDFLFSLFLNSASFSMNWSIPEKSGKTVSQTLSKWIEIQQKNQSNEDQIVLIDDVYWPNNEPCALLASEQTFTRYMNILYFLFIIINF</sequence>
<dbReference type="Pfam" id="PF03283">
    <property type="entry name" value="PAE"/>
    <property type="match status" value="1"/>
</dbReference>
<dbReference type="PANTHER" id="PTHR21562">
    <property type="entry name" value="NOTUM-RELATED"/>
    <property type="match status" value="1"/>
</dbReference>
<dbReference type="Proteomes" id="UP000692954">
    <property type="component" value="Unassembled WGS sequence"/>
</dbReference>
<dbReference type="PANTHER" id="PTHR21562:SF67">
    <property type="entry name" value="PECTIN ACETYLESTERASE"/>
    <property type="match status" value="1"/>
</dbReference>
<evidence type="ECO:0000256" key="1">
    <source>
        <dbReference type="SAM" id="SignalP"/>
    </source>
</evidence>
<proteinExistence type="predicted"/>
<name>A0A8S1KQN0_9CILI</name>
<feature type="signal peptide" evidence="1">
    <location>
        <begin position="1"/>
        <end position="17"/>
    </location>
</feature>
<dbReference type="AlphaFoldDB" id="A0A8S1KQN0"/>
<dbReference type="EMBL" id="CAJJDN010000010">
    <property type="protein sequence ID" value="CAD8056721.1"/>
    <property type="molecule type" value="Genomic_DNA"/>
</dbReference>
<gene>
    <name evidence="2" type="ORF">PSON_ATCC_30995.1.T0100425</name>
</gene>
<accession>A0A8S1KQN0</accession>
<evidence type="ECO:0000313" key="3">
    <source>
        <dbReference type="Proteomes" id="UP000692954"/>
    </source>
</evidence>
<feature type="chain" id="PRO_5035802922" description="Pectinacetylesterase family protein" evidence="1">
    <location>
        <begin position="18"/>
        <end position="412"/>
    </location>
</feature>
<keyword evidence="3" id="KW-1185">Reference proteome</keyword>
<keyword evidence="1" id="KW-0732">Signal</keyword>
<dbReference type="GO" id="GO:0016787">
    <property type="term" value="F:hydrolase activity"/>
    <property type="evidence" value="ECO:0007669"/>
    <property type="project" value="InterPro"/>
</dbReference>
<organism evidence="2 3">
    <name type="scientific">Paramecium sonneborni</name>
    <dbReference type="NCBI Taxonomy" id="65129"/>
    <lineage>
        <taxon>Eukaryota</taxon>
        <taxon>Sar</taxon>
        <taxon>Alveolata</taxon>
        <taxon>Ciliophora</taxon>
        <taxon>Intramacronucleata</taxon>
        <taxon>Oligohymenophorea</taxon>
        <taxon>Peniculida</taxon>
        <taxon>Parameciidae</taxon>
        <taxon>Paramecium</taxon>
    </lineage>
</organism>
<comment type="caution">
    <text evidence="2">The sequence shown here is derived from an EMBL/GenBank/DDBJ whole genome shotgun (WGS) entry which is preliminary data.</text>
</comment>
<dbReference type="InterPro" id="IPR004963">
    <property type="entry name" value="PAE/NOTUM"/>
</dbReference>
<reference evidence="2" key="1">
    <citation type="submission" date="2021-01" db="EMBL/GenBank/DDBJ databases">
        <authorList>
            <consortium name="Genoscope - CEA"/>
            <person name="William W."/>
        </authorList>
    </citation>
    <scope>NUCLEOTIDE SEQUENCE</scope>
</reference>
<evidence type="ECO:0008006" key="4">
    <source>
        <dbReference type="Google" id="ProtNLM"/>
    </source>
</evidence>
<evidence type="ECO:0000313" key="2">
    <source>
        <dbReference type="EMBL" id="CAD8056721.1"/>
    </source>
</evidence>
<protein>
    <recommendedName>
        <fullName evidence="4">Pectinacetylesterase family protein</fullName>
    </recommendedName>
</protein>